<accession>A0A1X6YPE1</accession>
<keyword evidence="4" id="KW-0966">Cell projection</keyword>
<evidence type="ECO:0000259" key="2">
    <source>
        <dbReference type="Pfam" id="PF02120"/>
    </source>
</evidence>
<feature type="domain" description="Flagellar hook-length control protein-like C-terminal" evidence="2">
    <location>
        <begin position="86"/>
        <end position="155"/>
    </location>
</feature>
<sequence>MAGAKEATVAVRRISALAGDSSPGPVAPDPSAPGNADVPGPEGWGALVPADRSQGAPEEMRIATTPRSVAQQMAQQTAQISAMAGGRVDLRLDPEELGRVAMQIHTEGDRITLIIAAERGDTTELIRRHLQELAGELRALGYRSVSLGFEDGRGGDGTPPRKKGGLDHQDPLPPGEGPSAAIPHPSVEAPLTGLDLRL</sequence>
<evidence type="ECO:0000256" key="1">
    <source>
        <dbReference type="SAM" id="MobiDB-lite"/>
    </source>
</evidence>
<evidence type="ECO:0000313" key="5">
    <source>
        <dbReference type="Proteomes" id="UP000193495"/>
    </source>
</evidence>
<keyword evidence="6" id="KW-1185">Reference proteome</keyword>
<dbReference type="Pfam" id="PF02120">
    <property type="entry name" value="Flg_hook"/>
    <property type="match status" value="1"/>
</dbReference>
<dbReference type="Gene3D" id="3.30.750.140">
    <property type="match status" value="1"/>
</dbReference>
<name>A0A1X6YPE1_9RHOB</name>
<dbReference type="CDD" id="cd17470">
    <property type="entry name" value="T3SS_Flik_C"/>
    <property type="match status" value="1"/>
</dbReference>
<reference evidence="4 5" key="1">
    <citation type="submission" date="2017-03" db="EMBL/GenBank/DDBJ databases">
        <authorList>
            <person name="Afonso C.L."/>
            <person name="Miller P.J."/>
            <person name="Scott M.A."/>
            <person name="Spackman E."/>
            <person name="Goraichik I."/>
            <person name="Dimitrov K.M."/>
            <person name="Suarez D.L."/>
            <person name="Swayne D.E."/>
        </authorList>
    </citation>
    <scope>NUCLEOTIDE SEQUENCE [LARGE SCALE GENOMIC DNA]</scope>
    <source>
        <strain evidence="4 5">CECT 8367</strain>
    </source>
</reference>
<dbReference type="InterPro" id="IPR021136">
    <property type="entry name" value="Flagellar_hook_control-like_C"/>
</dbReference>
<evidence type="ECO:0000313" key="6">
    <source>
        <dbReference type="Proteomes" id="UP000240624"/>
    </source>
</evidence>
<dbReference type="EMBL" id="PYGB01000001">
    <property type="protein sequence ID" value="PSK88436.1"/>
    <property type="molecule type" value="Genomic_DNA"/>
</dbReference>
<dbReference type="EMBL" id="FWFY01000002">
    <property type="protein sequence ID" value="SLN25480.1"/>
    <property type="molecule type" value="Genomic_DNA"/>
</dbReference>
<dbReference type="Proteomes" id="UP000193495">
    <property type="component" value="Unassembled WGS sequence"/>
</dbReference>
<keyword evidence="4" id="KW-0969">Cilium</keyword>
<evidence type="ECO:0000313" key="4">
    <source>
        <dbReference type="EMBL" id="SLN25480.1"/>
    </source>
</evidence>
<keyword evidence="4" id="KW-0282">Flagellum</keyword>
<dbReference type="AlphaFoldDB" id="A0A1X6YPE1"/>
<proteinExistence type="predicted"/>
<feature type="region of interest" description="Disordered" evidence="1">
    <location>
        <begin position="15"/>
        <end position="46"/>
    </location>
</feature>
<protein>
    <submittedName>
        <fullName evidence="4">Flagellar hook-length control protein FliK</fullName>
    </submittedName>
</protein>
<reference evidence="3 6" key="2">
    <citation type="submission" date="2018-03" db="EMBL/GenBank/DDBJ databases">
        <title>Genomic Encyclopedia of Archaeal and Bacterial Type Strains, Phase II (KMG-II): from individual species to whole genera.</title>
        <authorList>
            <person name="Goeker M."/>
        </authorList>
    </citation>
    <scope>NUCLEOTIDE SEQUENCE [LARGE SCALE GENOMIC DNA]</scope>
    <source>
        <strain evidence="3 6">DSM 29956</strain>
    </source>
</reference>
<feature type="region of interest" description="Disordered" evidence="1">
    <location>
        <begin position="150"/>
        <end position="198"/>
    </location>
</feature>
<evidence type="ECO:0000313" key="3">
    <source>
        <dbReference type="EMBL" id="PSK88436.1"/>
    </source>
</evidence>
<organism evidence="4 5">
    <name type="scientific">Limimaricola soesokkakensis</name>
    <dbReference type="NCBI Taxonomy" id="1343159"/>
    <lineage>
        <taxon>Bacteria</taxon>
        <taxon>Pseudomonadati</taxon>
        <taxon>Pseudomonadota</taxon>
        <taxon>Alphaproteobacteria</taxon>
        <taxon>Rhodobacterales</taxon>
        <taxon>Paracoccaceae</taxon>
        <taxon>Limimaricola</taxon>
    </lineage>
</organism>
<dbReference type="InterPro" id="IPR038610">
    <property type="entry name" value="FliK-like_C_sf"/>
</dbReference>
<dbReference type="Proteomes" id="UP000240624">
    <property type="component" value="Unassembled WGS sequence"/>
</dbReference>
<gene>
    <name evidence="3" type="ORF">CLV79_101273</name>
    <name evidence="4" type="ORF">LOS8367_00813</name>
</gene>